<evidence type="ECO:0000256" key="1">
    <source>
        <dbReference type="SAM" id="MobiDB-lite"/>
    </source>
</evidence>
<organism evidence="2 3">
    <name type="scientific">Ajellomyces capsulatus (strain H88)</name>
    <name type="common">Darling's disease fungus</name>
    <name type="synonym">Histoplasma capsulatum</name>
    <dbReference type="NCBI Taxonomy" id="544711"/>
    <lineage>
        <taxon>Eukaryota</taxon>
        <taxon>Fungi</taxon>
        <taxon>Dikarya</taxon>
        <taxon>Ascomycota</taxon>
        <taxon>Pezizomycotina</taxon>
        <taxon>Eurotiomycetes</taxon>
        <taxon>Eurotiomycetidae</taxon>
        <taxon>Onygenales</taxon>
        <taxon>Ajellomycetaceae</taxon>
        <taxon>Histoplasma</taxon>
    </lineage>
</organism>
<evidence type="ECO:0000313" key="2">
    <source>
        <dbReference type="EMBL" id="QSS57299.1"/>
    </source>
</evidence>
<dbReference type="Proteomes" id="UP000663419">
    <property type="component" value="Chromosome 5"/>
</dbReference>
<feature type="region of interest" description="Disordered" evidence="1">
    <location>
        <begin position="1"/>
        <end position="44"/>
    </location>
</feature>
<reference evidence="2" key="1">
    <citation type="submission" date="2021-01" db="EMBL/GenBank/DDBJ databases">
        <title>Chromosome-level genome assembly of a human fungal pathogen reveals clustering of transcriptionally co-regulated genes.</title>
        <authorList>
            <person name="Voorhies M."/>
            <person name="Cohen S."/>
            <person name="Shea T.P."/>
            <person name="Petrus S."/>
            <person name="Munoz J.F."/>
            <person name="Poplawski S."/>
            <person name="Goldman W.E."/>
            <person name="Michael T."/>
            <person name="Cuomo C.A."/>
            <person name="Sil A."/>
            <person name="Beyhan S."/>
        </authorList>
    </citation>
    <scope>NUCLEOTIDE SEQUENCE</scope>
    <source>
        <strain evidence="2">H88</strain>
    </source>
</reference>
<feature type="region of interest" description="Disordered" evidence="1">
    <location>
        <begin position="82"/>
        <end position="101"/>
    </location>
</feature>
<dbReference type="AlphaFoldDB" id="A0A8A1LTP7"/>
<dbReference type="VEuPathDB" id="FungiDB:I7I53_05733"/>
<evidence type="ECO:0000313" key="3">
    <source>
        <dbReference type="Proteomes" id="UP000663419"/>
    </source>
</evidence>
<sequence>MSAVATGRPGCGRMGSTIHTDRPAQSYGWPNDTGGRPQTQGAQAGARCLSTCGKESPTKPVAGPSCGGYVCGNSAAYAGRECRRGGEGEKGPTWPAADKPA</sequence>
<accession>A0A8A1LTP7</accession>
<protein>
    <submittedName>
        <fullName evidence="2">90S preribosome component RRP12</fullName>
    </submittedName>
</protein>
<dbReference type="EMBL" id="CP069106">
    <property type="protein sequence ID" value="QSS57299.1"/>
    <property type="molecule type" value="Genomic_DNA"/>
</dbReference>
<gene>
    <name evidence="2" type="ORF">I7I53_05733</name>
</gene>
<name>A0A8A1LTP7_AJEC8</name>
<proteinExistence type="predicted"/>